<evidence type="ECO:0000313" key="1">
    <source>
        <dbReference type="EMBL" id="GIJ50142.1"/>
    </source>
</evidence>
<organism evidence="1 2">
    <name type="scientific">Virgisporangium aliadipatigenens</name>
    <dbReference type="NCBI Taxonomy" id="741659"/>
    <lineage>
        <taxon>Bacteria</taxon>
        <taxon>Bacillati</taxon>
        <taxon>Actinomycetota</taxon>
        <taxon>Actinomycetes</taxon>
        <taxon>Micromonosporales</taxon>
        <taxon>Micromonosporaceae</taxon>
        <taxon>Virgisporangium</taxon>
    </lineage>
</organism>
<dbReference type="Proteomes" id="UP000619260">
    <property type="component" value="Unassembled WGS sequence"/>
</dbReference>
<comment type="caution">
    <text evidence="1">The sequence shown here is derived from an EMBL/GenBank/DDBJ whole genome shotgun (WGS) entry which is preliminary data.</text>
</comment>
<reference evidence="1" key="1">
    <citation type="submission" date="2021-01" db="EMBL/GenBank/DDBJ databases">
        <title>Whole genome shotgun sequence of Virgisporangium aliadipatigenens NBRC 105644.</title>
        <authorList>
            <person name="Komaki H."/>
            <person name="Tamura T."/>
        </authorList>
    </citation>
    <scope>NUCLEOTIDE SEQUENCE</scope>
    <source>
        <strain evidence="1">NBRC 105644</strain>
    </source>
</reference>
<dbReference type="EMBL" id="BOPF01000033">
    <property type="protein sequence ID" value="GIJ50142.1"/>
    <property type="molecule type" value="Genomic_DNA"/>
</dbReference>
<accession>A0A8J4DVH9</accession>
<protein>
    <recommendedName>
        <fullName evidence="3">FeoB-associated Cys-rich membrane protein</fullName>
    </recommendedName>
</protein>
<proteinExistence type="predicted"/>
<evidence type="ECO:0008006" key="3">
    <source>
        <dbReference type="Google" id="ProtNLM"/>
    </source>
</evidence>
<sequence>MVTLITVFGLLAGVALGWYLRSVNTWCPQCGDAMSCAGCGKRPSWSSPGRNRPPVR</sequence>
<keyword evidence="2" id="KW-1185">Reference proteome</keyword>
<dbReference type="RefSeq" id="WP_203903587.1">
    <property type="nucleotide sequence ID" value="NZ_BOPF01000033.1"/>
</dbReference>
<gene>
    <name evidence="1" type="ORF">Val02_70280</name>
</gene>
<evidence type="ECO:0000313" key="2">
    <source>
        <dbReference type="Proteomes" id="UP000619260"/>
    </source>
</evidence>
<dbReference type="AlphaFoldDB" id="A0A8J4DVH9"/>
<name>A0A8J4DVH9_9ACTN</name>